<evidence type="ECO:0000313" key="3">
    <source>
        <dbReference type="EMBL" id="USR41294.1"/>
    </source>
</evidence>
<sequence length="382" mass="44144">MIFGNEGMPGSGKSADAMQHIIDSINAGRTVVTNIHGINYEAFSDYLSLPLPTIKRLLISLVPPDELDEDQKVKWIKEAFLQSQLPDCLWIWDEINQYWPPDRQPLPAEWSKFITEHRHLGIDVLIMGQDLAELHATWRKRLQRYTRFTKLDMQGKDDHFHWASFTNTGRNKYRKMSDGKKPYNKDFFKLYSSVRATTTNLENYKDGRFSVFQTKHKLWAACFAAVLGWSIYTVVGFFTPPDEPLAAELPPEQPPARSAQQSRADEAADTSQQHAETKRAPIDYLDRYAQQYDLRLSGIMDRIKPEPGQPAFEFRLDFVDSSYRLKERMTRKDVASLGWAIERHDYGILISKGDVQYVARAWPLDNWGKVPQQTVQAFKPEP</sequence>
<dbReference type="InterPro" id="IPR027417">
    <property type="entry name" value="P-loop_NTPase"/>
</dbReference>
<gene>
    <name evidence="3" type="ORF">L1F06_007630</name>
</gene>
<proteinExistence type="predicted"/>
<evidence type="ECO:0000256" key="1">
    <source>
        <dbReference type="SAM" id="MobiDB-lite"/>
    </source>
</evidence>
<dbReference type="Pfam" id="PF05707">
    <property type="entry name" value="Zot"/>
    <property type="match status" value="1"/>
</dbReference>
<dbReference type="InterPro" id="IPR008900">
    <property type="entry name" value="Zot_N"/>
</dbReference>
<feature type="domain" description="Zona occludens toxin N-terminal" evidence="2">
    <location>
        <begin position="1"/>
        <end position="194"/>
    </location>
</feature>
<feature type="region of interest" description="Disordered" evidence="1">
    <location>
        <begin position="245"/>
        <end position="276"/>
    </location>
</feature>
<organism evidence="3 4">
    <name type="scientific">Ectopseudomonas hydrolytica</name>
    <dbReference type="NCBI Taxonomy" id="2493633"/>
    <lineage>
        <taxon>Bacteria</taxon>
        <taxon>Pseudomonadati</taxon>
        <taxon>Pseudomonadota</taxon>
        <taxon>Gammaproteobacteria</taxon>
        <taxon>Pseudomonadales</taxon>
        <taxon>Pseudomonadaceae</taxon>
        <taxon>Ectopseudomonas</taxon>
    </lineage>
</organism>
<name>A0ABY5ABN0_9GAMM</name>
<dbReference type="RefSeq" id="WP_129483159.1">
    <property type="nucleotide sequence ID" value="NZ_CP099397.1"/>
</dbReference>
<protein>
    <submittedName>
        <fullName evidence="3">Zonular occludens toxin domain-containing protein</fullName>
    </submittedName>
</protein>
<keyword evidence="4" id="KW-1185">Reference proteome</keyword>
<reference evidence="3" key="1">
    <citation type="submission" date="2022-06" db="EMBL/GenBank/DDBJ databases">
        <title>Complete genome of Pseudomonas hydrolytica DSWY01T.</title>
        <authorList>
            <person name="Jung J."/>
            <person name="Jeon C.O."/>
        </authorList>
    </citation>
    <scope>NUCLEOTIDE SEQUENCE</scope>
    <source>
        <strain evidence="3">DSWY01</strain>
    </source>
</reference>
<evidence type="ECO:0000259" key="2">
    <source>
        <dbReference type="Pfam" id="PF05707"/>
    </source>
</evidence>
<evidence type="ECO:0000313" key="4">
    <source>
        <dbReference type="Proteomes" id="UP001054897"/>
    </source>
</evidence>
<dbReference type="GeneID" id="300080833"/>
<accession>A0ABY5ABN0</accession>
<dbReference type="Proteomes" id="UP001054897">
    <property type="component" value="Chromosome"/>
</dbReference>
<dbReference type="EMBL" id="CP099397">
    <property type="protein sequence ID" value="USR41294.1"/>
    <property type="molecule type" value="Genomic_DNA"/>
</dbReference>
<dbReference type="Gene3D" id="3.40.50.300">
    <property type="entry name" value="P-loop containing nucleotide triphosphate hydrolases"/>
    <property type="match status" value="1"/>
</dbReference>